<dbReference type="Gene3D" id="3.40.630.30">
    <property type="match status" value="1"/>
</dbReference>
<dbReference type="Pfam" id="PF00583">
    <property type="entry name" value="Acetyltransf_1"/>
    <property type="match status" value="1"/>
</dbReference>
<dbReference type="EMBL" id="JBFAEG010000064">
    <property type="protein sequence ID" value="MEU5713909.1"/>
    <property type="molecule type" value="Genomic_DNA"/>
</dbReference>
<dbReference type="Proteomes" id="UP001551011">
    <property type="component" value="Unassembled WGS sequence"/>
</dbReference>
<evidence type="ECO:0000313" key="2">
    <source>
        <dbReference type="EMBL" id="MEU5713909.1"/>
    </source>
</evidence>
<evidence type="ECO:0000259" key="1">
    <source>
        <dbReference type="PROSITE" id="PS51186"/>
    </source>
</evidence>
<keyword evidence="3" id="KW-1185">Reference proteome</keyword>
<organism evidence="2 3">
    <name type="scientific">Streptomyces flaveolus</name>
    <dbReference type="NCBI Taxonomy" id="67297"/>
    <lineage>
        <taxon>Bacteria</taxon>
        <taxon>Bacillati</taxon>
        <taxon>Actinomycetota</taxon>
        <taxon>Actinomycetes</taxon>
        <taxon>Kitasatosporales</taxon>
        <taxon>Streptomycetaceae</taxon>
        <taxon>Streptomyces</taxon>
    </lineage>
</organism>
<dbReference type="InterPro" id="IPR016181">
    <property type="entry name" value="Acyl_CoA_acyltransferase"/>
</dbReference>
<sequence>MDPKSLASQADAAAYAFGSAMERLVSVVPGATGRSGSHGTLLALTRSQIPALNVVMSTVKEPDAGEIADLAAVAAAEAGRSGFPWSIRLRGGPDEAMTRKASEYGLTGRSEQPFMVLPLKDASALPPETGQVRVRALSGDEYNDFAEVLAAGFGAPAVIISSLYTPAVLDAQGITAYVAEADGVAVAAGLGVVVGGHLGVINVATTPQHRRKGHARVMVERILQDGRASGAHTAYLHATDEAVGLFESLGFRTAETWTSLIGT</sequence>
<comment type="caution">
    <text evidence="2">The sequence shown here is derived from an EMBL/GenBank/DDBJ whole genome shotgun (WGS) entry which is preliminary data.</text>
</comment>
<dbReference type="RefSeq" id="WP_030657718.1">
    <property type="nucleotide sequence ID" value="NZ_JBEXDP010000095.1"/>
</dbReference>
<proteinExistence type="predicted"/>
<dbReference type="InterPro" id="IPR000182">
    <property type="entry name" value="GNAT_dom"/>
</dbReference>
<gene>
    <name evidence="2" type="ORF">AB0H04_45190</name>
</gene>
<evidence type="ECO:0000313" key="3">
    <source>
        <dbReference type="Proteomes" id="UP001551011"/>
    </source>
</evidence>
<dbReference type="CDD" id="cd04301">
    <property type="entry name" value="NAT_SF"/>
    <property type="match status" value="1"/>
</dbReference>
<protein>
    <submittedName>
        <fullName evidence="2">GNAT family N-acetyltransferase</fullName>
    </submittedName>
</protein>
<dbReference type="SUPFAM" id="SSF55729">
    <property type="entry name" value="Acyl-CoA N-acyltransferases (Nat)"/>
    <property type="match status" value="1"/>
</dbReference>
<feature type="domain" description="N-acetyltransferase" evidence="1">
    <location>
        <begin position="132"/>
        <end position="263"/>
    </location>
</feature>
<accession>A0ABV3APN0</accession>
<reference evidence="2 3" key="1">
    <citation type="submission" date="2024-06" db="EMBL/GenBank/DDBJ databases">
        <title>The Natural Products Discovery Center: Release of the First 8490 Sequenced Strains for Exploring Actinobacteria Biosynthetic Diversity.</title>
        <authorList>
            <person name="Kalkreuter E."/>
            <person name="Kautsar S.A."/>
            <person name="Yang D."/>
            <person name="Bader C.D."/>
            <person name="Teijaro C.N."/>
            <person name="Fluegel L."/>
            <person name="Davis C.M."/>
            <person name="Simpson J.R."/>
            <person name="Lauterbach L."/>
            <person name="Steele A.D."/>
            <person name="Gui C."/>
            <person name="Meng S."/>
            <person name="Li G."/>
            <person name="Viehrig K."/>
            <person name="Ye F."/>
            <person name="Su P."/>
            <person name="Kiefer A.F."/>
            <person name="Nichols A."/>
            <person name="Cepeda A.J."/>
            <person name="Yan W."/>
            <person name="Fan B."/>
            <person name="Jiang Y."/>
            <person name="Adhikari A."/>
            <person name="Zheng C.-J."/>
            <person name="Schuster L."/>
            <person name="Cowan T.M."/>
            <person name="Smanski M.J."/>
            <person name="Chevrette M.G."/>
            <person name="De Carvalho L.P.S."/>
            <person name="Shen B."/>
        </authorList>
    </citation>
    <scope>NUCLEOTIDE SEQUENCE [LARGE SCALE GENOMIC DNA]</scope>
    <source>
        <strain evidence="2 3">NPDC020594</strain>
    </source>
</reference>
<dbReference type="PROSITE" id="PS51186">
    <property type="entry name" value="GNAT"/>
    <property type="match status" value="1"/>
</dbReference>
<name>A0ABV3APN0_9ACTN</name>